<name>A0A9N9NFQ8_9GLOM</name>
<feature type="non-terminal residue" evidence="2">
    <location>
        <position position="112"/>
    </location>
</feature>
<reference evidence="2" key="1">
    <citation type="submission" date="2021-06" db="EMBL/GenBank/DDBJ databases">
        <authorList>
            <person name="Kallberg Y."/>
            <person name="Tangrot J."/>
            <person name="Rosling A."/>
        </authorList>
    </citation>
    <scope>NUCLEOTIDE SEQUENCE</scope>
    <source>
        <strain evidence="2">UK204</strain>
    </source>
</reference>
<protein>
    <submittedName>
        <fullName evidence="2">14205_t:CDS:1</fullName>
    </submittedName>
</protein>
<organism evidence="2 3">
    <name type="scientific">Funneliformis caledonium</name>
    <dbReference type="NCBI Taxonomy" id="1117310"/>
    <lineage>
        <taxon>Eukaryota</taxon>
        <taxon>Fungi</taxon>
        <taxon>Fungi incertae sedis</taxon>
        <taxon>Mucoromycota</taxon>
        <taxon>Glomeromycotina</taxon>
        <taxon>Glomeromycetes</taxon>
        <taxon>Glomerales</taxon>
        <taxon>Glomeraceae</taxon>
        <taxon>Funneliformis</taxon>
    </lineage>
</organism>
<evidence type="ECO:0000313" key="2">
    <source>
        <dbReference type="EMBL" id="CAG8733526.1"/>
    </source>
</evidence>
<dbReference type="EMBL" id="CAJVPQ010012878">
    <property type="protein sequence ID" value="CAG8733526.1"/>
    <property type="molecule type" value="Genomic_DNA"/>
</dbReference>
<keyword evidence="3" id="KW-1185">Reference proteome</keyword>
<feature type="transmembrane region" description="Helical" evidence="1">
    <location>
        <begin position="15"/>
        <end position="37"/>
    </location>
</feature>
<keyword evidence="1" id="KW-0472">Membrane</keyword>
<dbReference type="AlphaFoldDB" id="A0A9N9NFQ8"/>
<keyword evidence="1" id="KW-0812">Transmembrane</keyword>
<sequence length="112" mass="12381">MGVFVNAYTFYNTSIYALCFELFGLMGLNILILIIGVGKYELTYHIGSTGFAINTTIIPGSKLIKGGKFKVDPLELCKVETGCPQLFQSRFRFQWLQGAADVMVNGISKQLS</sequence>
<dbReference type="OrthoDB" id="2332518at2759"/>
<gene>
    <name evidence="2" type="ORF">FCALED_LOCUS15145</name>
</gene>
<evidence type="ECO:0000256" key="1">
    <source>
        <dbReference type="SAM" id="Phobius"/>
    </source>
</evidence>
<accession>A0A9N9NFQ8</accession>
<comment type="caution">
    <text evidence="2">The sequence shown here is derived from an EMBL/GenBank/DDBJ whole genome shotgun (WGS) entry which is preliminary data.</text>
</comment>
<proteinExistence type="predicted"/>
<keyword evidence="1" id="KW-1133">Transmembrane helix</keyword>
<evidence type="ECO:0000313" key="3">
    <source>
        <dbReference type="Proteomes" id="UP000789570"/>
    </source>
</evidence>
<dbReference type="Proteomes" id="UP000789570">
    <property type="component" value="Unassembled WGS sequence"/>
</dbReference>